<sequence>MAKKESQFENQAAWQTFPIQTCLFCSSMNQKLYPSIFGMVIVGQAPGGN</sequence>
<dbReference type="Proteomes" id="UP000265520">
    <property type="component" value="Unassembled WGS sequence"/>
</dbReference>
<accession>A0A392VSK6</accession>
<reference evidence="1 2" key="1">
    <citation type="journal article" date="2018" name="Front. Plant Sci.">
        <title>Red Clover (Trifolium pratense) and Zigzag Clover (T. medium) - A Picture of Genomic Similarities and Differences.</title>
        <authorList>
            <person name="Dluhosova J."/>
            <person name="Istvanek J."/>
            <person name="Nedelnik J."/>
            <person name="Repkova J."/>
        </authorList>
    </citation>
    <scope>NUCLEOTIDE SEQUENCE [LARGE SCALE GENOMIC DNA]</scope>
    <source>
        <strain evidence="2">cv. 10/8</strain>
        <tissue evidence="1">Leaf</tissue>
    </source>
</reference>
<evidence type="ECO:0000313" key="1">
    <source>
        <dbReference type="EMBL" id="MCI90473.1"/>
    </source>
</evidence>
<name>A0A392VSK6_9FABA</name>
<organism evidence="1 2">
    <name type="scientific">Trifolium medium</name>
    <dbReference type="NCBI Taxonomy" id="97028"/>
    <lineage>
        <taxon>Eukaryota</taxon>
        <taxon>Viridiplantae</taxon>
        <taxon>Streptophyta</taxon>
        <taxon>Embryophyta</taxon>
        <taxon>Tracheophyta</taxon>
        <taxon>Spermatophyta</taxon>
        <taxon>Magnoliopsida</taxon>
        <taxon>eudicotyledons</taxon>
        <taxon>Gunneridae</taxon>
        <taxon>Pentapetalae</taxon>
        <taxon>rosids</taxon>
        <taxon>fabids</taxon>
        <taxon>Fabales</taxon>
        <taxon>Fabaceae</taxon>
        <taxon>Papilionoideae</taxon>
        <taxon>50 kb inversion clade</taxon>
        <taxon>NPAAA clade</taxon>
        <taxon>Hologalegina</taxon>
        <taxon>IRL clade</taxon>
        <taxon>Trifolieae</taxon>
        <taxon>Trifolium</taxon>
    </lineage>
</organism>
<keyword evidence="2" id="KW-1185">Reference proteome</keyword>
<feature type="non-terminal residue" evidence="1">
    <location>
        <position position="49"/>
    </location>
</feature>
<dbReference type="EMBL" id="LXQA011245549">
    <property type="protein sequence ID" value="MCI90473.1"/>
    <property type="molecule type" value="Genomic_DNA"/>
</dbReference>
<proteinExistence type="predicted"/>
<evidence type="ECO:0000313" key="2">
    <source>
        <dbReference type="Proteomes" id="UP000265520"/>
    </source>
</evidence>
<comment type="caution">
    <text evidence="1">The sequence shown here is derived from an EMBL/GenBank/DDBJ whole genome shotgun (WGS) entry which is preliminary data.</text>
</comment>
<dbReference type="AlphaFoldDB" id="A0A392VSK6"/>
<protein>
    <submittedName>
        <fullName evidence="1">Uncharacterized protein</fullName>
    </submittedName>
</protein>